<reference evidence="2 3" key="1">
    <citation type="submission" date="2020-03" db="EMBL/GenBank/DDBJ databases">
        <title>Genomic Encyclopedia of Type Strains, Phase IV (KMG-IV): sequencing the most valuable type-strain genomes for metagenomic binning, comparative biology and taxonomic classification.</title>
        <authorList>
            <person name="Goeker M."/>
        </authorList>
    </citation>
    <scope>NUCLEOTIDE SEQUENCE [LARGE SCALE GENOMIC DNA]</scope>
    <source>
        <strain evidence="2 3">DSM 4736</strain>
    </source>
</reference>
<evidence type="ECO:0000256" key="1">
    <source>
        <dbReference type="SAM" id="MobiDB-lite"/>
    </source>
</evidence>
<sequence length="68" mass="7063">MRDRSATMNEHDIDDRDLTPSDPVDPATQQHPDPTLCPECLGAGALPSGEVCPVCEGTGKATNRTGGG</sequence>
<dbReference type="AlphaFoldDB" id="A0A7X6BNM2"/>
<dbReference type="GO" id="GO:0004527">
    <property type="term" value="F:exonuclease activity"/>
    <property type="evidence" value="ECO:0007669"/>
    <property type="project" value="UniProtKB-KW"/>
</dbReference>
<dbReference type="EMBL" id="JAATJM010000001">
    <property type="protein sequence ID" value="NJC41089.1"/>
    <property type="molecule type" value="Genomic_DNA"/>
</dbReference>
<feature type="region of interest" description="Disordered" evidence="1">
    <location>
        <begin position="1"/>
        <end position="34"/>
    </location>
</feature>
<gene>
    <name evidence="2" type="ORF">GGQ87_001347</name>
</gene>
<comment type="caution">
    <text evidence="2">The sequence shown here is derived from an EMBL/GenBank/DDBJ whole genome shotgun (WGS) entry which is preliminary data.</text>
</comment>
<feature type="compositionally biased region" description="Basic and acidic residues" evidence="1">
    <location>
        <begin position="1"/>
        <end position="19"/>
    </location>
</feature>
<keyword evidence="2" id="KW-0540">Nuclease</keyword>
<dbReference type="Proteomes" id="UP000587415">
    <property type="component" value="Unassembled WGS sequence"/>
</dbReference>
<evidence type="ECO:0000313" key="3">
    <source>
        <dbReference type="Proteomes" id="UP000587415"/>
    </source>
</evidence>
<keyword evidence="3" id="KW-1185">Reference proteome</keyword>
<evidence type="ECO:0000313" key="2">
    <source>
        <dbReference type="EMBL" id="NJC41089.1"/>
    </source>
</evidence>
<dbReference type="RefSeq" id="WP_168045917.1">
    <property type="nucleotide sequence ID" value="NZ_JAATJM010000001.1"/>
</dbReference>
<accession>A0A7X6BNM2</accession>
<organism evidence="2 3">
    <name type="scientific">Brevundimonas alba</name>
    <dbReference type="NCBI Taxonomy" id="74314"/>
    <lineage>
        <taxon>Bacteria</taxon>
        <taxon>Pseudomonadati</taxon>
        <taxon>Pseudomonadota</taxon>
        <taxon>Alphaproteobacteria</taxon>
        <taxon>Caulobacterales</taxon>
        <taxon>Caulobacteraceae</taxon>
        <taxon>Brevundimonas</taxon>
    </lineage>
</organism>
<keyword evidence="2" id="KW-0269">Exonuclease</keyword>
<keyword evidence="2" id="KW-0378">Hydrolase</keyword>
<name>A0A7X6BNM2_9CAUL</name>
<dbReference type="Gene3D" id="6.20.20.10">
    <property type="match status" value="1"/>
</dbReference>
<proteinExistence type="predicted"/>
<protein>
    <submittedName>
        <fullName evidence="2">RecJ-like exonuclease</fullName>
    </submittedName>
</protein>